<dbReference type="InterPro" id="IPR037465">
    <property type="entry name" value="YlxR"/>
</dbReference>
<dbReference type="InterPro" id="IPR007393">
    <property type="entry name" value="YlxR_dom"/>
</dbReference>
<accession>A0A2V5L643</accession>
<feature type="domain" description="YlxR" evidence="1">
    <location>
        <begin position="23"/>
        <end position="88"/>
    </location>
</feature>
<evidence type="ECO:0000259" key="1">
    <source>
        <dbReference type="Pfam" id="PF04296"/>
    </source>
</evidence>
<dbReference type="Gene3D" id="3.30.1230.10">
    <property type="entry name" value="YlxR-like"/>
    <property type="match status" value="1"/>
</dbReference>
<proteinExistence type="predicted"/>
<keyword evidence="3" id="KW-1185">Reference proteome</keyword>
<dbReference type="AlphaFoldDB" id="A0A2V5L643"/>
<reference evidence="2 3" key="1">
    <citation type="submission" date="2018-05" db="EMBL/GenBank/DDBJ databases">
        <title>Genetic diversity of glacier-inhabiting Cryobacterium bacteria in China and description of Cryobacterium mengkeensis sp. nov. and Arthrobacter glacialis sp. nov.</title>
        <authorList>
            <person name="Liu Q."/>
            <person name="Xin Y.-H."/>
        </authorList>
    </citation>
    <scope>NUCLEOTIDE SEQUENCE [LARGE SCALE GENOMIC DNA]</scope>
    <source>
        <strain evidence="2 3">LI2</strain>
    </source>
</reference>
<dbReference type="Pfam" id="PF04296">
    <property type="entry name" value="YlxR"/>
    <property type="match status" value="1"/>
</dbReference>
<sequence length="118" mass="12573">MAQLVKNAVKAGGTASDFTGAVRTCIGCRQTAARQQLVRLVRSTSGSGEPEALVDLRRRMPGRGAWLHPSPDCLQLAIKRRAIGRALPGITNAGDLETQLANVSRDGIQSIRTDIVPL</sequence>
<organism evidence="2 3">
    <name type="scientific">Arthrobacter livingstonensis</name>
    <dbReference type="NCBI Taxonomy" id="670078"/>
    <lineage>
        <taxon>Bacteria</taxon>
        <taxon>Bacillati</taxon>
        <taxon>Actinomycetota</taxon>
        <taxon>Actinomycetes</taxon>
        <taxon>Micrococcales</taxon>
        <taxon>Micrococcaceae</taxon>
        <taxon>Arthrobacter</taxon>
    </lineage>
</organism>
<dbReference type="SUPFAM" id="SSF64376">
    <property type="entry name" value="YlxR-like"/>
    <property type="match status" value="1"/>
</dbReference>
<dbReference type="Proteomes" id="UP000247832">
    <property type="component" value="Unassembled WGS sequence"/>
</dbReference>
<gene>
    <name evidence="2" type="ORF">CVV68_15915</name>
</gene>
<dbReference type="PANTHER" id="PTHR34215:SF1">
    <property type="entry name" value="YLXR DOMAIN-CONTAINING PROTEIN"/>
    <property type="match status" value="1"/>
</dbReference>
<name>A0A2V5L643_9MICC</name>
<dbReference type="InterPro" id="IPR035931">
    <property type="entry name" value="YlxR-like_sf"/>
</dbReference>
<dbReference type="OrthoDB" id="5244965at2"/>
<protein>
    <submittedName>
        <fullName evidence="2">DUF448 domain-containing protein</fullName>
    </submittedName>
</protein>
<evidence type="ECO:0000313" key="3">
    <source>
        <dbReference type="Proteomes" id="UP000247832"/>
    </source>
</evidence>
<dbReference type="EMBL" id="QJVD01000018">
    <property type="protein sequence ID" value="PYI66072.1"/>
    <property type="molecule type" value="Genomic_DNA"/>
</dbReference>
<evidence type="ECO:0000313" key="2">
    <source>
        <dbReference type="EMBL" id="PYI66072.1"/>
    </source>
</evidence>
<dbReference type="PANTHER" id="PTHR34215">
    <property type="entry name" value="BLL0784 PROTEIN"/>
    <property type="match status" value="1"/>
</dbReference>
<comment type="caution">
    <text evidence="2">The sequence shown here is derived from an EMBL/GenBank/DDBJ whole genome shotgun (WGS) entry which is preliminary data.</text>
</comment>